<organism evidence="1 2">
    <name type="scientific">Nannocystis pusilla</name>
    <dbReference type="NCBI Taxonomy" id="889268"/>
    <lineage>
        <taxon>Bacteria</taxon>
        <taxon>Pseudomonadati</taxon>
        <taxon>Myxococcota</taxon>
        <taxon>Polyangia</taxon>
        <taxon>Nannocystales</taxon>
        <taxon>Nannocystaceae</taxon>
        <taxon>Nannocystis</taxon>
    </lineage>
</organism>
<keyword evidence="2" id="KW-1185">Reference proteome</keyword>
<evidence type="ECO:0000313" key="1">
    <source>
        <dbReference type="EMBL" id="MBZ5713726.1"/>
    </source>
</evidence>
<dbReference type="RefSeq" id="WP_224195459.1">
    <property type="nucleotide sequence ID" value="NZ_JAIRAU010000043.1"/>
</dbReference>
<accession>A0ABS7TZZ2</accession>
<evidence type="ECO:0000313" key="2">
    <source>
        <dbReference type="Proteomes" id="UP001139031"/>
    </source>
</evidence>
<name>A0ABS7TZZ2_9BACT</name>
<sequence length="66" mass="7678">MDARLRRAITWSKGHDRSVMYVAEVDGARWTIRLGEFPDEPLYMLAVDGADALRFDDWPPAWTRPE</sequence>
<reference evidence="1" key="1">
    <citation type="submission" date="2021-08" db="EMBL/GenBank/DDBJ databases">
        <authorList>
            <person name="Stevens D.C."/>
        </authorList>
    </citation>
    <scope>NUCLEOTIDE SEQUENCE</scope>
    <source>
        <strain evidence="1">DSM 53165</strain>
    </source>
</reference>
<protein>
    <submittedName>
        <fullName evidence="1">Uncharacterized protein</fullName>
    </submittedName>
</protein>
<proteinExistence type="predicted"/>
<comment type="caution">
    <text evidence="1">The sequence shown here is derived from an EMBL/GenBank/DDBJ whole genome shotgun (WGS) entry which is preliminary data.</text>
</comment>
<dbReference type="Proteomes" id="UP001139031">
    <property type="component" value="Unassembled WGS sequence"/>
</dbReference>
<dbReference type="EMBL" id="JAIRAU010000043">
    <property type="protein sequence ID" value="MBZ5713726.1"/>
    <property type="molecule type" value="Genomic_DNA"/>
</dbReference>
<gene>
    <name evidence="1" type="ORF">K7C98_31235</name>
</gene>